<name>A0A2I0XHU3_9ASPA</name>
<protein>
    <submittedName>
        <fullName evidence="2">Uncharacterized protein</fullName>
    </submittedName>
</protein>
<reference evidence="2 3" key="1">
    <citation type="journal article" date="2016" name="Sci. Rep.">
        <title>The Dendrobium catenatum Lindl. genome sequence provides insights into polysaccharide synthase, floral development and adaptive evolution.</title>
        <authorList>
            <person name="Zhang G.Q."/>
            <person name="Xu Q."/>
            <person name="Bian C."/>
            <person name="Tsai W.C."/>
            <person name="Yeh C.M."/>
            <person name="Liu K.W."/>
            <person name="Yoshida K."/>
            <person name="Zhang L.S."/>
            <person name="Chang S.B."/>
            <person name="Chen F."/>
            <person name="Shi Y."/>
            <person name="Su Y.Y."/>
            <person name="Zhang Y.Q."/>
            <person name="Chen L.J."/>
            <person name="Yin Y."/>
            <person name="Lin M."/>
            <person name="Huang H."/>
            <person name="Deng H."/>
            <person name="Wang Z.W."/>
            <person name="Zhu S.L."/>
            <person name="Zhao X."/>
            <person name="Deng C."/>
            <person name="Niu S.C."/>
            <person name="Huang J."/>
            <person name="Wang M."/>
            <person name="Liu G.H."/>
            <person name="Yang H.J."/>
            <person name="Xiao X.J."/>
            <person name="Hsiao Y.Y."/>
            <person name="Wu W.L."/>
            <person name="Chen Y.Y."/>
            <person name="Mitsuda N."/>
            <person name="Ohme-Takagi M."/>
            <person name="Luo Y.B."/>
            <person name="Van de Peer Y."/>
            <person name="Liu Z.J."/>
        </authorList>
    </citation>
    <scope>NUCLEOTIDE SEQUENCE [LARGE SCALE GENOMIC DNA]</scope>
    <source>
        <tissue evidence="2">The whole plant</tissue>
    </source>
</reference>
<dbReference type="Proteomes" id="UP000233837">
    <property type="component" value="Unassembled WGS sequence"/>
</dbReference>
<keyword evidence="1" id="KW-1133">Transmembrane helix</keyword>
<evidence type="ECO:0000313" key="2">
    <source>
        <dbReference type="EMBL" id="PKU87487.1"/>
    </source>
</evidence>
<accession>A0A2I0XHU3</accession>
<reference evidence="2 3" key="2">
    <citation type="journal article" date="2017" name="Nature">
        <title>The Apostasia genome and the evolution of orchids.</title>
        <authorList>
            <person name="Zhang G.Q."/>
            <person name="Liu K.W."/>
            <person name="Li Z."/>
            <person name="Lohaus R."/>
            <person name="Hsiao Y.Y."/>
            <person name="Niu S.C."/>
            <person name="Wang J.Y."/>
            <person name="Lin Y.C."/>
            <person name="Xu Q."/>
            <person name="Chen L.J."/>
            <person name="Yoshida K."/>
            <person name="Fujiwara S."/>
            <person name="Wang Z.W."/>
            <person name="Zhang Y.Q."/>
            <person name="Mitsuda N."/>
            <person name="Wang M."/>
            <person name="Liu G.H."/>
            <person name="Pecoraro L."/>
            <person name="Huang H.X."/>
            <person name="Xiao X.J."/>
            <person name="Lin M."/>
            <person name="Wu X.Y."/>
            <person name="Wu W.L."/>
            <person name="Chen Y.Y."/>
            <person name="Chang S.B."/>
            <person name="Sakamoto S."/>
            <person name="Ohme-Takagi M."/>
            <person name="Yagi M."/>
            <person name="Zeng S.J."/>
            <person name="Shen C.Y."/>
            <person name="Yeh C.M."/>
            <person name="Luo Y.B."/>
            <person name="Tsai W.C."/>
            <person name="Van de Peer Y."/>
            <person name="Liu Z.J."/>
        </authorList>
    </citation>
    <scope>NUCLEOTIDE SEQUENCE [LARGE SCALE GENOMIC DNA]</scope>
    <source>
        <tissue evidence="2">The whole plant</tissue>
    </source>
</reference>
<dbReference type="AlphaFoldDB" id="A0A2I0XHU3"/>
<feature type="transmembrane region" description="Helical" evidence="1">
    <location>
        <begin position="6"/>
        <end position="29"/>
    </location>
</feature>
<keyword evidence="3" id="KW-1185">Reference proteome</keyword>
<proteinExistence type="predicted"/>
<organism evidence="2 3">
    <name type="scientific">Dendrobium catenatum</name>
    <dbReference type="NCBI Taxonomy" id="906689"/>
    <lineage>
        <taxon>Eukaryota</taxon>
        <taxon>Viridiplantae</taxon>
        <taxon>Streptophyta</taxon>
        <taxon>Embryophyta</taxon>
        <taxon>Tracheophyta</taxon>
        <taxon>Spermatophyta</taxon>
        <taxon>Magnoliopsida</taxon>
        <taxon>Liliopsida</taxon>
        <taxon>Asparagales</taxon>
        <taxon>Orchidaceae</taxon>
        <taxon>Epidendroideae</taxon>
        <taxon>Malaxideae</taxon>
        <taxon>Dendrobiinae</taxon>
        <taxon>Dendrobium</taxon>
    </lineage>
</organism>
<evidence type="ECO:0000313" key="3">
    <source>
        <dbReference type="Proteomes" id="UP000233837"/>
    </source>
</evidence>
<keyword evidence="1" id="KW-0472">Membrane</keyword>
<sequence>MENFDVVNVLSIVGVVVGIVVDCLGVNVVTLDSTIAFSDFVLVVKEPTPFVAFSNLPKKVCCDGVNGIVSENYHGLNLIASHSCEVVVADSSDFSYEVAFRVGFIFSEDLPSSPSQAFVISDGTIPLELVAREVKMGNIVYVYIPISVMYNVDLKTHISLPFNNSVLLQSDWLELDENLSSSSFGEGDDFDDHVYDVKYSSSGGGKRRNCVWVFFSLSLLWALLTFWTMMRWPPAFLPFGLGLLQTLMPPVVFGFVPVVNPPLDLIDPFVHANSITPTTTISAPIIVELAPVRVSSDACVRLGASSGHDTYRMENSDTAKDFSPVGVDVGIVADCFGVNAVTLDSAIAFFEGALLLLLFSNLPENVCCDGVNGIVSENYCGLNLITSHSCEVVVADSGDLSDEVAFGVGFILGEDLPSSPSQAFVVSDGAIPLELVAREVEN</sequence>
<keyword evidence="1" id="KW-0812">Transmembrane</keyword>
<dbReference type="EMBL" id="KZ501874">
    <property type="protein sequence ID" value="PKU87487.1"/>
    <property type="molecule type" value="Genomic_DNA"/>
</dbReference>
<evidence type="ECO:0000256" key="1">
    <source>
        <dbReference type="SAM" id="Phobius"/>
    </source>
</evidence>
<feature type="transmembrane region" description="Helical" evidence="1">
    <location>
        <begin position="210"/>
        <end position="230"/>
    </location>
</feature>
<gene>
    <name evidence="2" type="ORF">MA16_Dca016673</name>
</gene>